<sequence>MKRLILSIAFMALAACASQPTHTRPVNAPVLKFRAVPVTADGLPVINPDVLKSIEQLNMPAPVKTLTYIELAGTVSFPKESRPERTEYFLSTDPTTRQLRMIHKSEHLNGSKISWRGLLTLSGLEQADLSRNTAVIDSLSFRGDWQHMPVGSQLGFTRQGSNTSNIIGTLGTEPKVVNCRIDRELPAKQLNPALSGQAKAMSCQEQRPSTSPVPFDHYFYLVDYGFFYRASNDKHDGVSIDMHIQRVK</sequence>
<feature type="chain" id="PRO_5044696814" description="Lipoprotein" evidence="1">
    <location>
        <begin position="18"/>
        <end position="248"/>
    </location>
</feature>
<evidence type="ECO:0000313" key="4">
    <source>
        <dbReference type="Proteomes" id="UP000659438"/>
    </source>
</evidence>
<evidence type="ECO:0000313" key="2">
    <source>
        <dbReference type="EMBL" id="MBC3395597.1"/>
    </source>
</evidence>
<keyword evidence="1" id="KW-0732">Signal</keyword>
<reference evidence="2" key="2">
    <citation type="submission" date="2020-07" db="EMBL/GenBank/DDBJ databases">
        <authorList>
            <person name="Lood C."/>
            <person name="Girard L."/>
        </authorList>
    </citation>
    <scope>NUCLEOTIDE SEQUENCE</scope>
    <source>
        <strain evidence="2">SWRI102</strain>
    </source>
</reference>
<name>A0A923JQ43_9PSED</name>
<dbReference type="AlphaFoldDB" id="A0A923JQ43"/>
<evidence type="ECO:0000256" key="1">
    <source>
        <dbReference type="SAM" id="SignalP"/>
    </source>
</evidence>
<reference evidence="2 4" key="1">
    <citation type="journal article" date="2020" name="Microorganisms">
        <title>Reliable Identification of Environmental Pseudomonas Isolates Using the rpoD Gene.</title>
        <authorList>
            <consortium name="The Broad Institute Genome Sequencing Platform"/>
            <person name="Girard L."/>
            <person name="Lood C."/>
            <person name="Rokni-Zadeh H."/>
            <person name="van Noort V."/>
            <person name="Lavigne R."/>
            <person name="De Mot R."/>
        </authorList>
    </citation>
    <scope>NUCLEOTIDE SEQUENCE</scope>
    <source>
        <strain evidence="2 4">SWRI102</strain>
    </source>
</reference>
<keyword evidence="4" id="KW-1185">Reference proteome</keyword>
<feature type="signal peptide" evidence="1">
    <location>
        <begin position="1"/>
        <end position="17"/>
    </location>
</feature>
<evidence type="ECO:0008006" key="5">
    <source>
        <dbReference type="Google" id="ProtNLM"/>
    </source>
</evidence>
<comment type="caution">
    <text evidence="2">The sequence shown here is derived from an EMBL/GenBank/DDBJ whole genome shotgun (WGS) entry which is preliminary data.</text>
</comment>
<dbReference type="EMBL" id="JABWQX010000002">
    <property type="protein sequence ID" value="MBC3395597.1"/>
    <property type="molecule type" value="Genomic_DNA"/>
</dbReference>
<dbReference type="RefSeq" id="WP_186641314.1">
    <property type="nucleotide sequence ID" value="NZ_JABWQX020000001.1"/>
</dbReference>
<dbReference type="PROSITE" id="PS51257">
    <property type="entry name" value="PROKAR_LIPOPROTEIN"/>
    <property type="match status" value="1"/>
</dbReference>
<organism evidence="2">
    <name type="scientific">Pseudomonas marvdashtae</name>
    <dbReference type="NCBI Taxonomy" id="2745500"/>
    <lineage>
        <taxon>Bacteria</taxon>
        <taxon>Pseudomonadati</taxon>
        <taxon>Pseudomonadota</taxon>
        <taxon>Gammaproteobacteria</taxon>
        <taxon>Pseudomonadales</taxon>
        <taxon>Pseudomonadaceae</taxon>
        <taxon>Pseudomonas</taxon>
    </lineage>
</organism>
<protein>
    <recommendedName>
        <fullName evidence="5">Lipoprotein</fullName>
    </recommendedName>
</protein>
<proteinExistence type="predicted"/>
<accession>A0A923JQ43</accession>
<evidence type="ECO:0000313" key="3">
    <source>
        <dbReference type="EMBL" id="MBV4552581.1"/>
    </source>
</evidence>
<dbReference type="Proteomes" id="UP000659438">
    <property type="component" value="Unassembled WGS sequence"/>
</dbReference>
<dbReference type="EMBL" id="JABWQX020000001">
    <property type="protein sequence ID" value="MBV4552581.1"/>
    <property type="molecule type" value="Genomic_DNA"/>
</dbReference>
<gene>
    <name evidence="3" type="ORF">HU742_015660</name>
    <name evidence="2" type="ORF">HU742_10305</name>
</gene>
<reference evidence="3" key="3">
    <citation type="submission" date="2021-06" db="EMBL/GenBank/DDBJ databases">
        <title>Updating the genus Pseudomonas: Description of 43 new species and partition of the Pseudomonas putida group.</title>
        <authorList>
            <person name="Girard L."/>
            <person name="Lood C."/>
            <person name="Vandamme P."/>
            <person name="Rokni-Zadeh H."/>
            <person name="Van Noort V."/>
            <person name="Hofte M."/>
            <person name="Lavigne R."/>
            <person name="De Mot R."/>
        </authorList>
    </citation>
    <scope>NUCLEOTIDE SEQUENCE</scope>
    <source>
        <strain evidence="3">SWRI102</strain>
    </source>
</reference>